<reference evidence="3 4" key="1">
    <citation type="submission" date="2019-02" db="EMBL/GenBank/DDBJ databases">
        <authorList>
            <consortium name="Pathogen Informatics"/>
        </authorList>
    </citation>
    <scope>NUCLEOTIDE SEQUENCE [LARGE SCALE GENOMIC DNA]</scope>
    <source>
        <strain evidence="3 4">3012STDY7089603</strain>
    </source>
</reference>
<dbReference type="SUPFAM" id="SSF53098">
    <property type="entry name" value="Ribonuclease H-like"/>
    <property type="match status" value="1"/>
</dbReference>
<dbReference type="PANTHER" id="PTHR30231">
    <property type="entry name" value="DNA POLYMERASE III SUBUNIT EPSILON"/>
    <property type="match status" value="1"/>
</dbReference>
<proteinExistence type="predicted"/>
<dbReference type="PANTHER" id="PTHR30231:SF41">
    <property type="entry name" value="DNA POLYMERASE III SUBUNIT EPSILON"/>
    <property type="match status" value="1"/>
</dbReference>
<accession>A0A8H2M544</accession>
<sequence>MPFTVITLKSSPSSLRGDLTKWMQEIATGVYVGNFNKKVREELWKRVVESLGPGEATMAYAFRNEIGYKFETHNSGKIAIDSDGIPLVLIPNKIEKTQEQDKHGFSKEAKFRKAKKYRGSREKKKEEYVVLDLETTGLDPLGDSIIEIGAIKRAKNMEEFHTMVQYKGELKKTIQELTGIMEVELEKGEEEKIAIEKLLDFIGDRPILGYNIDFDIKFINESLKKQGLDKIRNKTYDIMKYVKREKLFLKNYQLQTVIKEYGMEEKVPHRALEDAKIIQALAEKVKGLMEKLK</sequence>
<keyword evidence="3" id="KW-0808">Transferase</keyword>
<dbReference type="GO" id="GO:0005829">
    <property type="term" value="C:cytosol"/>
    <property type="evidence" value="ECO:0007669"/>
    <property type="project" value="TreeGrafter"/>
</dbReference>
<dbReference type="FunFam" id="3.30.420.10:FF:000045">
    <property type="entry name" value="3'-5' exonuclease DinG"/>
    <property type="match status" value="1"/>
</dbReference>
<dbReference type="GO" id="GO:0003887">
    <property type="term" value="F:DNA-directed DNA polymerase activity"/>
    <property type="evidence" value="ECO:0007669"/>
    <property type="project" value="UniProtKB-EC"/>
</dbReference>
<name>A0A8H2M544_9FIRM</name>
<dbReference type="RefSeq" id="WP_131749989.1">
    <property type="nucleotide sequence ID" value="NZ_CAACYI010000001.1"/>
</dbReference>
<dbReference type="InterPro" id="IPR010152">
    <property type="entry name" value="CRISPR-assoc_prot_Cas2_sub"/>
</dbReference>
<dbReference type="SMART" id="SM00479">
    <property type="entry name" value="EXOIII"/>
    <property type="match status" value="1"/>
</dbReference>
<dbReference type="EMBL" id="CAACYI010000001">
    <property type="protein sequence ID" value="VFB16103.1"/>
    <property type="molecule type" value="Genomic_DNA"/>
</dbReference>
<evidence type="ECO:0000259" key="2">
    <source>
        <dbReference type="SMART" id="SM00479"/>
    </source>
</evidence>
<gene>
    <name evidence="3" type="primary">polC_1</name>
    <name evidence="3" type="ORF">NCTC13150_00619</name>
</gene>
<dbReference type="AlphaFoldDB" id="A0A8H2M544"/>
<dbReference type="InterPro" id="IPR013520">
    <property type="entry name" value="Ribonucl_H"/>
</dbReference>
<dbReference type="GO" id="GO:0045004">
    <property type="term" value="P:DNA replication proofreading"/>
    <property type="evidence" value="ECO:0007669"/>
    <property type="project" value="TreeGrafter"/>
</dbReference>
<dbReference type="InterPro" id="IPR006054">
    <property type="entry name" value="DnaQ"/>
</dbReference>
<dbReference type="GO" id="GO:0003677">
    <property type="term" value="F:DNA binding"/>
    <property type="evidence" value="ECO:0007669"/>
    <property type="project" value="InterPro"/>
</dbReference>
<protein>
    <submittedName>
        <fullName evidence="3">DNA polymerase III polC-type</fullName>
        <ecNumber evidence="3">2.7.7.7</ecNumber>
    </submittedName>
</protein>
<organism evidence="3 4">
    <name type="scientific">Urinicoccus massiliensis</name>
    <dbReference type="NCBI Taxonomy" id="1723382"/>
    <lineage>
        <taxon>Bacteria</taxon>
        <taxon>Bacillati</taxon>
        <taxon>Bacillota</taxon>
        <taxon>Tissierellia</taxon>
        <taxon>Tissierellales</taxon>
        <taxon>Peptoniphilaceae</taxon>
        <taxon>Urinicoccus</taxon>
    </lineage>
</organism>
<dbReference type="GO" id="GO:0008408">
    <property type="term" value="F:3'-5' exonuclease activity"/>
    <property type="evidence" value="ECO:0007669"/>
    <property type="project" value="TreeGrafter"/>
</dbReference>
<evidence type="ECO:0000313" key="4">
    <source>
        <dbReference type="Proteomes" id="UP000377798"/>
    </source>
</evidence>
<keyword evidence="1" id="KW-0269">Exonuclease</keyword>
<keyword evidence="1" id="KW-0540">Nuclease</keyword>
<feature type="domain" description="Exonuclease" evidence="2">
    <location>
        <begin position="127"/>
        <end position="291"/>
    </location>
</feature>
<dbReference type="NCBIfam" id="TIGR01873">
    <property type="entry name" value="cas_CT1978"/>
    <property type="match status" value="1"/>
</dbReference>
<dbReference type="Gene3D" id="3.30.420.10">
    <property type="entry name" value="Ribonuclease H-like superfamily/Ribonuclease H"/>
    <property type="match status" value="1"/>
</dbReference>
<dbReference type="Proteomes" id="UP000377798">
    <property type="component" value="Unassembled WGS sequence"/>
</dbReference>
<dbReference type="Gene3D" id="3.30.70.240">
    <property type="match status" value="1"/>
</dbReference>
<dbReference type="Pfam" id="PF00929">
    <property type="entry name" value="RNase_T"/>
    <property type="match status" value="1"/>
</dbReference>
<evidence type="ECO:0000256" key="1">
    <source>
        <dbReference type="ARBA" id="ARBA00022839"/>
    </source>
</evidence>
<dbReference type="CDD" id="cd06127">
    <property type="entry name" value="DEDDh"/>
    <property type="match status" value="1"/>
</dbReference>
<dbReference type="InterPro" id="IPR036397">
    <property type="entry name" value="RNaseH_sf"/>
</dbReference>
<evidence type="ECO:0000313" key="3">
    <source>
        <dbReference type="EMBL" id="VFB16103.1"/>
    </source>
</evidence>
<dbReference type="EC" id="2.7.7.7" evidence="3"/>
<dbReference type="NCBIfam" id="TIGR00573">
    <property type="entry name" value="dnaq"/>
    <property type="match status" value="1"/>
</dbReference>
<keyword evidence="3" id="KW-0548">Nucleotidyltransferase</keyword>
<dbReference type="CDD" id="cd09755">
    <property type="entry name" value="Cas2_I-E"/>
    <property type="match status" value="1"/>
</dbReference>
<keyword evidence="1" id="KW-0378">Hydrolase</keyword>
<dbReference type="InterPro" id="IPR012337">
    <property type="entry name" value="RNaseH-like_sf"/>
</dbReference>
<dbReference type="Pfam" id="PF09707">
    <property type="entry name" value="Cas_Cas2CT1978"/>
    <property type="match status" value="1"/>
</dbReference>
<comment type="caution">
    <text evidence="3">The sequence shown here is derived from an EMBL/GenBank/DDBJ whole genome shotgun (WGS) entry which is preliminary data.</text>
</comment>
<keyword evidence="4" id="KW-1185">Reference proteome</keyword>